<dbReference type="InterPro" id="IPR050179">
    <property type="entry name" value="Trans_hexapeptide_repeat"/>
</dbReference>
<name>A0ABM8Q7E2_9BACT</name>
<evidence type="ECO:0000256" key="1">
    <source>
        <dbReference type="ARBA" id="ARBA00007274"/>
    </source>
</evidence>
<protein>
    <submittedName>
        <fullName evidence="2">UDP-N-acetylbacillosamine N-acetyltransferase</fullName>
        <ecNumber evidence="2">2.3.1.203</ecNumber>
    </submittedName>
</protein>
<dbReference type="EMBL" id="CAJHOE010000004">
    <property type="protein sequence ID" value="CAD7288710.1"/>
    <property type="molecule type" value="Genomic_DNA"/>
</dbReference>
<evidence type="ECO:0000313" key="2">
    <source>
        <dbReference type="EMBL" id="CAD7288710.1"/>
    </source>
</evidence>
<keyword evidence="2" id="KW-0808">Transferase</keyword>
<evidence type="ECO:0000313" key="3">
    <source>
        <dbReference type="Proteomes" id="UP000789359"/>
    </source>
</evidence>
<accession>A0ABM8Q7E2</accession>
<gene>
    <name evidence="2" type="primary">pglD_2</name>
    <name evidence="2" type="ORF">LMG8286_01478</name>
</gene>
<keyword evidence="3" id="KW-1185">Reference proteome</keyword>
<dbReference type="InterPro" id="IPR011004">
    <property type="entry name" value="Trimer_LpxA-like_sf"/>
</dbReference>
<dbReference type="EC" id="2.3.1.203" evidence="2"/>
<dbReference type="Gene3D" id="2.160.10.10">
    <property type="entry name" value="Hexapeptide repeat proteins"/>
    <property type="match status" value="1"/>
</dbReference>
<comment type="caution">
    <text evidence="2">The sequence shown here is derived from an EMBL/GenBank/DDBJ whole genome shotgun (WGS) entry which is preliminary data.</text>
</comment>
<comment type="similarity">
    <text evidence="1">Belongs to the transferase hexapeptide repeat family.</text>
</comment>
<dbReference type="PANTHER" id="PTHR43300">
    <property type="entry name" value="ACETYLTRANSFERASE"/>
    <property type="match status" value="1"/>
</dbReference>
<dbReference type="Proteomes" id="UP000789359">
    <property type="component" value="Unassembled WGS sequence"/>
</dbReference>
<sequence>MGYFDIDDKNYKKYSFHAPFLGSERDFKFSKNDKVLLAIGEQKQRKKVLQYFAKSEENVEFISFVHHSANIAKTAILGKANVICPNVVVGPNVILGDYNLLNYNSSIAHDCALKDMNVLSPNVCIAGYCRVGSENFFGICSGMKPSLSIGDKNKIQANLVLDRKLDDDNIFFSMQKTKVMRNLIKG</sequence>
<dbReference type="SUPFAM" id="SSF51161">
    <property type="entry name" value="Trimeric LpxA-like enzymes"/>
    <property type="match status" value="1"/>
</dbReference>
<organism evidence="2 3">
    <name type="scientific">Campylobacter suis</name>
    <dbReference type="NCBI Taxonomy" id="2790657"/>
    <lineage>
        <taxon>Bacteria</taxon>
        <taxon>Pseudomonadati</taxon>
        <taxon>Campylobacterota</taxon>
        <taxon>Epsilonproteobacteria</taxon>
        <taxon>Campylobacterales</taxon>
        <taxon>Campylobacteraceae</taxon>
        <taxon>Campylobacter</taxon>
    </lineage>
</organism>
<keyword evidence="2" id="KW-0012">Acyltransferase</keyword>
<dbReference type="PANTHER" id="PTHR43300:SF7">
    <property type="entry name" value="UDP-N-ACETYLBACILLOSAMINE N-ACETYLTRANSFERASE"/>
    <property type="match status" value="1"/>
</dbReference>
<reference evidence="2 3" key="1">
    <citation type="submission" date="2020-11" db="EMBL/GenBank/DDBJ databases">
        <authorList>
            <person name="Peeters C."/>
        </authorList>
    </citation>
    <scope>NUCLEOTIDE SEQUENCE [LARGE SCALE GENOMIC DNA]</scope>
    <source>
        <strain evidence="2 3">LMG 8286</strain>
    </source>
</reference>
<proteinExistence type="inferred from homology"/>
<dbReference type="GO" id="GO:0016746">
    <property type="term" value="F:acyltransferase activity"/>
    <property type="evidence" value="ECO:0007669"/>
    <property type="project" value="UniProtKB-KW"/>
</dbReference>